<evidence type="ECO:0000313" key="2">
    <source>
        <dbReference type="EMBL" id="CCH76166.1"/>
    </source>
</evidence>
<organism evidence="2 3">
    <name type="scientific">Nostocoides japonicum T1-X7</name>
    <dbReference type="NCBI Taxonomy" id="1194083"/>
    <lineage>
        <taxon>Bacteria</taxon>
        <taxon>Bacillati</taxon>
        <taxon>Actinomycetota</taxon>
        <taxon>Actinomycetes</taxon>
        <taxon>Micrococcales</taxon>
        <taxon>Intrasporangiaceae</taxon>
        <taxon>Nostocoides</taxon>
    </lineage>
</organism>
<sequence length="195" mass="20840">MPSRQPGSSGLLRDVSSECPDRRGCCRACSSLAHSVLSRCPRTERPPLSGCRFGSAPCRSGRGGVDEAQEPPTTPAPSLSSVTASSASHRALVNSETTRQRVHAHALPAGCSQYVHFLVGEACSRPLPWIRRRTDQRVVGPILGLGILERAAARRRDQSVLRVSLARSVAGNTGRDRGVPHPNPPLCVRPRSAAE</sequence>
<evidence type="ECO:0000313" key="3">
    <source>
        <dbReference type="Proteomes" id="UP000035721"/>
    </source>
</evidence>
<feature type="region of interest" description="Disordered" evidence="1">
    <location>
        <begin position="62"/>
        <end position="97"/>
    </location>
</feature>
<dbReference type="EMBL" id="CAJB01000013">
    <property type="protein sequence ID" value="CCH76166.1"/>
    <property type="molecule type" value="Genomic_DNA"/>
</dbReference>
<dbReference type="Proteomes" id="UP000035721">
    <property type="component" value="Unassembled WGS sequence"/>
</dbReference>
<feature type="compositionally biased region" description="Low complexity" evidence="1">
    <location>
        <begin position="76"/>
        <end position="88"/>
    </location>
</feature>
<evidence type="ECO:0000256" key="1">
    <source>
        <dbReference type="SAM" id="MobiDB-lite"/>
    </source>
</evidence>
<feature type="region of interest" description="Disordered" evidence="1">
    <location>
        <begin position="1"/>
        <end position="22"/>
    </location>
</feature>
<name>A0A077LT56_9MICO</name>
<protein>
    <submittedName>
        <fullName evidence="2">Uncharacterized protein</fullName>
    </submittedName>
</protein>
<feature type="region of interest" description="Disordered" evidence="1">
    <location>
        <begin position="171"/>
        <end position="195"/>
    </location>
</feature>
<accession>A0A077LT56</accession>
<dbReference type="AlphaFoldDB" id="A0A077LT56"/>
<gene>
    <name evidence="2" type="ORF">BN12_110022</name>
</gene>
<proteinExistence type="predicted"/>
<dbReference type="STRING" id="1194083.BN12_110022"/>
<keyword evidence="3" id="KW-1185">Reference proteome</keyword>
<reference evidence="2 3" key="1">
    <citation type="journal article" date="2013" name="ISME J.">
        <title>A metabolic model for members of the genus Tetrasphaera involved in enhanced biological phosphorus removal.</title>
        <authorList>
            <person name="Kristiansen R."/>
            <person name="Nguyen H.T.T."/>
            <person name="Saunders A.M."/>
            <person name="Nielsen J.L."/>
            <person name="Wimmer R."/>
            <person name="Le V.Q."/>
            <person name="McIlroy S.J."/>
            <person name="Petrovski S."/>
            <person name="Seviour R.J."/>
            <person name="Calteau A."/>
            <person name="Nielsen K.L."/>
            <person name="Nielsen P.H."/>
        </authorList>
    </citation>
    <scope>NUCLEOTIDE SEQUENCE [LARGE SCALE GENOMIC DNA]</scope>
    <source>
        <strain evidence="2 3">T1-X7</strain>
    </source>
</reference>
<comment type="caution">
    <text evidence="2">The sequence shown here is derived from an EMBL/GenBank/DDBJ whole genome shotgun (WGS) entry which is preliminary data.</text>
</comment>